<dbReference type="GO" id="GO:0008153">
    <property type="term" value="P:4-aminobenzoate biosynthetic process"/>
    <property type="evidence" value="ECO:0007669"/>
    <property type="project" value="UniProtKB-UniRule"/>
</dbReference>
<dbReference type="Gene3D" id="3.20.10.10">
    <property type="entry name" value="D-amino Acid Aminotransferase, subunit A, domain 2"/>
    <property type="match status" value="1"/>
</dbReference>
<evidence type="ECO:0000313" key="15">
    <source>
        <dbReference type="EMBL" id="ADV33798.1"/>
    </source>
</evidence>
<evidence type="ECO:0000256" key="11">
    <source>
        <dbReference type="ARBA" id="ARBA00069174"/>
    </source>
</evidence>
<evidence type="ECO:0000256" key="5">
    <source>
        <dbReference type="ARBA" id="ARBA00022909"/>
    </source>
</evidence>
<dbReference type="OrthoDB" id="9805628at2"/>
<dbReference type="GO" id="GO:0008696">
    <property type="term" value="F:4-amino-4-deoxychorismate lyase activity"/>
    <property type="evidence" value="ECO:0007669"/>
    <property type="project" value="UniProtKB-UniRule"/>
</dbReference>
<evidence type="ECO:0000256" key="12">
    <source>
        <dbReference type="NCBIfam" id="TIGR03461"/>
    </source>
</evidence>
<name>E8Q6A4_BLOVB</name>
<keyword evidence="6 15" id="KW-0456">Lyase</keyword>
<evidence type="ECO:0000256" key="8">
    <source>
        <dbReference type="ARBA" id="ARBA00035676"/>
    </source>
</evidence>
<proteinExistence type="inferred from homology"/>
<dbReference type="EC" id="4.1.3.38" evidence="8 12"/>
<dbReference type="GO" id="GO:0030170">
    <property type="term" value="F:pyridoxal phosphate binding"/>
    <property type="evidence" value="ECO:0007669"/>
    <property type="project" value="InterPro"/>
</dbReference>
<evidence type="ECO:0000256" key="9">
    <source>
        <dbReference type="ARBA" id="ARBA00049529"/>
    </source>
</evidence>
<dbReference type="PANTHER" id="PTHR42743:SF2">
    <property type="entry name" value="AMINODEOXYCHORISMATE LYASE"/>
    <property type="match status" value="1"/>
</dbReference>
<reference evidence="15 16" key="1">
    <citation type="journal article" date="2010" name="BMC Genomics">
        <title>Unprecedented loss of ammonia assimilation capability in a urease-encoding bacterial mutualist.</title>
        <authorList>
            <person name="Williams L.E."/>
            <person name="Wernegreen J.J."/>
        </authorList>
    </citation>
    <scope>NUCLEOTIDE SEQUENCE [LARGE SCALE GENOMIC DNA]</scope>
    <source>
        <strain evidence="15 16">BVAF</strain>
    </source>
</reference>
<dbReference type="PANTHER" id="PTHR42743">
    <property type="entry name" value="AMINO-ACID AMINOTRANSFERASE"/>
    <property type="match status" value="1"/>
</dbReference>
<comment type="pathway">
    <text evidence="7">Cofactor biosynthesis; tetrahydrofolate biosynthesis; 4-aminobenzoate from chorismate: step 2/2.</text>
</comment>
<evidence type="ECO:0000256" key="3">
    <source>
        <dbReference type="ARBA" id="ARBA00011738"/>
    </source>
</evidence>
<dbReference type="Pfam" id="PF01063">
    <property type="entry name" value="Aminotran_4"/>
    <property type="match status" value="1"/>
</dbReference>
<dbReference type="EMBL" id="CP002189">
    <property type="protein sequence ID" value="ADV33798.1"/>
    <property type="molecule type" value="Genomic_DNA"/>
</dbReference>
<dbReference type="FunFam" id="3.20.10.10:FF:000002">
    <property type="entry name" value="D-alanine aminotransferase"/>
    <property type="match status" value="1"/>
</dbReference>
<evidence type="ECO:0000256" key="13">
    <source>
        <dbReference type="RuleBase" id="RU004106"/>
    </source>
</evidence>
<evidence type="ECO:0000256" key="4">
    <source>
        <dbReference type="ARBA" id="ARBA00022898"/>
    </source>
</evidence>
<comment type="cofactor">
    <cofactor evidence="1 14">
        <name>pyridoxal 5'-phosphate</name>
        <dbReference type="ChEBI" id="CHEBI:597326"/>
    </cofactor>
</comment>
<evidence type="ECO:0000256" key="7">
    <source>
        <dbReference type="ARBA" id="ARBA00035633"/>
    </source>
</evidence>
<dbReference type="RefSeq" id="WP_013516723.1">
    <property type="nucleotide sequence ID" value="NC_014909.2"/>
</dbReference>
<organism evidence="15 16">
    <name type="scientific">Blochmanniella vafra (strain BVAF)</name>
    <dbReference type="NCBI Taxonomy" id="859654"/>
    <lineage>
        <taxon>Bacteria</taxon>
        <taxon>Pseudomonadati</taxon>
        <taxon>Pseudomonadota</taxon>
        <taxon>Gammaproteobacteria</taxon>
        <taxon>Enterobacterales</taxon>
        <taxon>Enterobacteriaceae</taxon>
        <taxon>ant endosymbionts</taxon>
        <taxon>Candidatus Blochmanniella</taxon>
    </lineage>
</organism>
<dbReference type="InterPro" id="IPR036038">
    <property type="entry name" value="Aminotransferase-like"/>
</dbReference>
<dbReference type="PROSITE" id="PS00770">
    <property type="entry name" value="AA_TRANSFER_CLASS_4"/>
    <property type="match status" value="1"/>
</dbReference>
<dbReference type="InterPro" id="IPR050571">
    <property type="entry name" value="Class-IV_PLP-Dep_Aminotrnsfr"/>
</dbReference>
<dbReference type="NCBIfam" id="TIGR03461">
    <property type="entry name" value="pabC_Proteo"/>
    <property type="match status" value="1"/>
</dbReference>
<evidence type="ECO:0000256" key="10">
    <source>
        <dbReference type="ARBA" id="ARBA00054027"/>
    </source>
</evidence>
<evidence type="ECO:0000256" key="14">
    <source>
        <dbReference type="RuleBase" id="RU004516"/>
    </source>
</evidence>
<evidence type="ECO:0000256" key="6">
    <source>
        <dbReference type="ARBA" id="ARBA00023239"/>
    </source>
</evidence>
<evidence type="ECO:0000313" key="16">
    <source>
        <dbReference type="Proteomes" id="UP000007464"/>
    </source>
</evidence>
<sequence>MYWVNGVLQTQISLNNRALHFGDGFFTTSQIKKGEVQWLSYHMDRLILSARRLMFDNVNFHILYKEILKAANYSKYGIIKIIITRMSYDRVVYGYGFDDKLEILRIIRVLPCSEHYKKLCYSGVRLKISSIRLSRNPLLSGIKHLNRLEQVLIASEIYRNKKNIDDVLVLDTENNIVECCSANIFWRKKNKVFTPYLHHAGVNGVIRQVILKILPDLGYVVQEVMVGIEHLKEMEEVFITNSLLPLASVNVINNYFYSDKTLLNLLKFHIIN</sequence>
<dbReference type="GO" id="GO:0046656">
    <property type="term" value="P:folic acid biosynthetic process"/>
    <property type="evidence" value="ECO:0007669"/>
    <property type="project" value="UniProtKB-KW"/>
</dbReference>
<dbReference type="NCBIfam" id="NF004761">
    <property type="entry name" value="PRK06092.1"/>
    <property type="match status" value="1"/>
</dbReference>
<dbReference type="InterPro" id="IPR018300">
    <property type="entry name" value="Aminotrans_IV_CS"/>
</dbReference>
<keyword evidence="4 14" id="KW-0663">Pyridoxal phosphate</keyword>
<dbReference type="STRING" id="859654.BVAF_405"/>
<dbReference type="GO" id="GO:0005829">
    <property type="term" value="C:cytosol"/>
    <property type="evidence" value="ECO:0007669"/>
    <property type="project" value="TreeGrafter"/>
</dbReference>
<comment type="similarity">
    <text evidence="2 13">Belongs to the class-IV pyridoxal-phosphate-dependent aminotransferase family.</text>
</comment>
<dbReference type="SUPFAM" id="SSF56752">
    <property type="entry name" value="D-aminoacid aminotransferase-like PLP-dependent enzymes"/>
    <property type="match status" value="1"/>
</dbReference>
<dbReference type="InterPro" id="IPR001544">
    <property type="entry name" value="Aminotrans_IV"/>
</dbReference>
<gene>
    <name evidence="15" type="primary">pabC</name>
    <name evidence="15" type="ordered locus">BVAF_405</name>
</gene>
<evidence type="ECO:0000256" key="1">
    <source>
        <dbReference type="ARBA" id="ARBA00001933"/>
    </source>
</evidence>
<comment type="subunit">
    <text evidence="3">Homodimer.</text>
</comment>
<comment type="function">
    <text evidence="10">Involved in the biosynthesis of p-aminobenzoate (PABA), a precursor of tetrahydrofolate. Converts 4-amino-4-deoxychorismate into 4-aminobenzoate (PABA) and pyruvate.</text>
</comment>
<dbReference type="Gene3D" id="3.30.470.10">
    <property type="match status" value="1"/>
</dbReference>
<keyword evidence="5" id="KW-0289">Folate biosynthesis</keyword>
<dbReference type="InterPro" id="IPR043132">
    <property type="entry name" value="BCAT-like_C"/>
</dbReference>
<dbReference type="KEGG" id="bva:BVAF_405"/>
<comment type="catalytic activity">
    <reaction evidence="9">
        <text>4-amino-4-deoxychorismate = 4-aminobenzoate + pyruvate + H(+)</text>
        <dbReference type="Rhea" id="RHEA:16201"/>
        <dbReference type="ChEBI" id="CHEBI:15361"/>
        <dbReference type="ChEBI" id="CHEBI:15378"/>
        <dbReference type="ChEBI" id="CHEBI:17836"/>
        <dbReference type="ChEBI" id="CHEBI:58406"/>
        <dbReference type="EC" id="4.1.3.38"/>
    </reaction>
</comment>
<protein>
    <recommendedName>
        <fullName evidence="11 12">Aminodeoxychorismate lyase</fullName>
        <ecNumber evidence="8 12">4.1.3.38</ecNumber>
    </recommendedName>
</protein>
<dbReference type="AlphaFoldDB" id="E8Q6A4"/>
<dbReference type="InterPro" id="IPR017824">
    <property type="entry name" value="Aminodeoxychorismate_lyase_IV"/>
</dbReference>
<dbReference type="InterPro" id="IPR043131">
    <property type="entry name" value="BCAT-like_N"/>
</dbReference>
<dbReference type="HOGENOM" id="CLU_020844_2_1_6"/>
<evidence type="ECO:0000256" key="2">
    <source>
        <dbReference type="ARBA" id="ARBA00009320"/>
    </source>
</evidence>
<accession>E8Q6A4</accession>
<dbReference type="Proteomes" id="UP000007464">
    <property type="component" value="Chromosome"/>
</dbReference>
<keyword evidence="16" id="KW-1185">Reference proteome</keyword>